<dbReference type="InterPro" id="IPR001046">
    <property type="entry name" value="NRAMP_fam"/>
</dbReference>
<dbReference type="OrthoDB" id="9787548at2"/>
<feature type="transmembrane region" description="Helical" evidence="6">
    <location>
        <begin position="167"/>
        <end position="185"/>
    </location>
</feature>
<keyword evidence="3 6" id="KW-0812">Transmembrane</keyword>
<dbReference type="GO" id="GO:0046872">
    <property type="term" value="F:metal ion binding"/>
    <property type="evidence" value="ECO:0007669"/>
    <property type="project" value="UniProtKB-UniRule"/>
</dbReference>
<evidence type="ECO:0000256" key="3">
    <source>
        <dbReference type="ARBA" id="ARBA00022692"/>
    </source>
</evidence>
<dbReference type="HAMAP" id="MF_00221">
    <property type="entry name" value="NRAMP"/>
    <property type="match status" value="1"/>
</dbReference>
<feature type="transmembrane region" description="Helical" evidence="6">
    <location>
        <begin position="387"/>
        <end position="405"/>
    </location>
</feature>
<dbReference type="GO" id="GO:0005384">
    <property type="term" value="F:manganese ion transmembrane transporter activity"/>
    <property type="evidence" value="ECO:0007669"/>
    <property type="project" value="TreeGrafter"/>
</dbReference>
<organism evidence="7 8">
    <name type="scientific">Streptococcus equinus</name>
    <name type="common">Streptococcus bovis</name>
    <dbReference type="NCBI Taxonomy" id="1335"/>
    <lineage>
        <taxon>Bacteria</taxon>
        <taxon>Bacillati</taxon>
        <taxon>Bacillota</taxon>
        <taxon>Bacilli</taxon>
        <taxon>Lactobacillales</taxon>
        <taxon>Streptococcaceae</taxon>
        <taxon>Streptococcus</taxon>
    </lineage>
</organism>
<sequence>METIVNSQKSLSEVNQSIAVPKNASFWRTLRAFAGPGALVAVGYMDPGNWITSVVGGATYKYLLLSVVLISSLIAMQLQQMAGKLGIVTQKDLAQATAAHLPKKLRYLLFVIIELALMATDLAEVIGSGIALHLLFGWPLLFSILITILDVFILLSLMKLGFRKIEALVSTLIATILVIFLYLVLLSKPSFSGILHGFIPHPSIMDLHQSAVNSKLTLALGIIGATVMPHNLYLHSAISQTRKVDYSSQSSIKQAVRFMTWDSNIQLTIAFVVNSLLLILGASLFYGHANDINAFSQMYDALQDSNIAGAIASAALSTLFAIALLASGQNSTITGTLTGQIVMEGFLKLRLPQWLIRLVTRLVALAPVLIIALLYGSQESVLDQLIVYSQVFLSLALPFSIFPLVYFTSNRKIMGDFVNSKWNSILGYLVAIILTVLNLKLIIDLF</sequence>
<dbReference type="Pfam" id="PF01566">
    <property type="entry name" value="Nramp"/>
    <property type="match status" value="1"/>
</dbReference>
<dbReference type="PRINTS" id="PR00447">
    <property type="entry name" value="NATRESASSCMP"/>
</dbReference>
<comment type="subcellular location">
    <subcellularLocation>
        <location evidence="6">Cell membrane</location>
        <topology evidence="6">Multi-pass membrane protein</topology>
    </subcellularLocation>
    <subcellularLocation>
        <location evidence="1">Membrane</location>
        <topology evidence="1">Multi-pass membrane protein</topology>
    </subcellularLocation>
</comment>
<feature type="transmembrane region" description="Helical" evidence="6">
    <location>
        <begin position="267"/>
        <end position="287"/>
    </location>
</feature>
<keyword evidence="5 6" id="KW-0472">Membrane</keyword>
<dbReference type="PANTHER" id="PTHR11706:SF33">
    <property type="entry name" value="NATURAL RESISTANCE-ASSOCIATED MACROPHAGE PROTEIN 2"/>
    <property type="match status" value="1"/>
</dbReference>
<dbReference type="EMBL" id="FNJK01000002">
    <property type="protein sequence ID" value="SDO70699.1"/>
    <property type="molecule type" value="Genomic_DNA"/>
</dbReference>
<dbReference type="Proteomes" id="UP000183816">
    <property type="component" value="Unassembled WGS sequence"/>
</dbReference>
<feature type="transmembrane region" description="Helical" evidence="6">
    <location>
        <begin position="216"/>
        <end position="234"/>
    </location>
</feature>
<evidence type="ECO:0000256" key="1">
    <source>
        <dbReference type="ARBA" id="ARBA00004141"/>
    </source>
</evidence>
<reference evidence="7 8" key="1">
    <citation type="submission" date="2016-10" db="EMBL/GenBank/DDBJ databases">
        <authorList>
            <person name="de Groot N.N."/>
        </authorList>
    </citation>
    <scope>NUCLEOTIDE SEQUENCE [LARGE SCALE GENOMIC DNA]</scope>
    <source>
        <strain evidence="7 8">Sb04</strain>
    </source>
</reference>
<feature type="transmembrane region" description="Helical" evidence="6">
    <location>
        <begin position="425"/>
        <end position="443"/>
    </location>
</feature>
<feature type="transmembrane region" description="Helical" evidence="6">
    <location>
        <begin position="354"/>
        <end position="375"/>
    </location>
</feature>
<proteinExistence type="inferred from homology"/>
<dbReference type="NCBIfam" id="NF037982">
    <property type="entry name" value="Nramp_1"/>
    <property type="match status" value="1"/>
</dbReference>
<keyword evidence="6" id="KW-0769">Symport</keyword>
<dbReference type="NCBIfam" id="TIGR01197">
    <property type="entry name" value="nramp"/>
    <property type="match status" value="1"/>
</dbReference>
<dbReference type="NCBIfam" id="NF001923">
    <property type="entry name" value="PRK00701.1"/>
    <property type="match status" value="1"/>
</dbReference>
<comment type="function">
    <text evidence="6">H(+)-stimulated, divalent metal cation uptake system.</text>
</comment>
<keyword evidence="6" id="KW-0406">Ion transport</keyword>
<evidence type="ECO:0000313" key="7">
    <source>
        <dbReference type="EMBL" id="SDO70699.1"/>
    </source>
</evidence>
<dbReference type="RefSeq" id="WP_074481849.1">
    <property type="nucleotide sequence ID" value="NZ_FNJK01000002.1"/>
</dbReference>
<feature type="transmembrane region" description="Helical" evidence="6">
    <location>
        <begin position="136"/>
        <end position="155"/>
    </location>
</feature>
<accession>A0A1H0LR05</accession>
<protein>
    <recommendedName>
        <fullName evidence="6">Divalent metal cation transporter MntH</fullName>
    </recommendedName>
</protein>
<dbReference type="AlphaFoldDB" id="A0A1H0LR05"/>
<dbReference type="GO" id="GO:0034755">
    <property type="term" value="P:iron ion transmembrane transport"/>
    <property type="evidence" value="ECO:0007669"/>
    <property type="project" value="TreeGrafter"/>
</dbReference>
<gene>
    <name evidence="6" type="primary">mntH</name>
    <name evidence="7" type="ORF">SAMN05216347_10247</name>
</gene>
<dbReference type="GO" id="GO:0015086">
    <property type="term" value="F:cadmium ion transmembrane transporter activity"/>
    <property type="evidence" value="ECO:0007669"/>
    <property type="project" value="TreeGrafter"/>
</dbReference>
<name>A0A1H0LR05_STREI</name>
<dbReference type="PANTHER" id="PTHR11706">
    <property type="entry name" value="SOLUTE CARRIER PROTEIN FAMILY 11 MEMBER"/>
    <property type="match status" value="1"/>
</dbReference>
<evidence type="ECO:0000256" key="4">
    <source>
        <dbReference type="ARBA" id="ARBA00022989"/>
    </source>
</evidence>
<feature type="transmembrane region" description="Helical" evidence="6">
    <location>
        <begin position="107"/>
        <end position="130"/>
    </location>
</feature>
<evidence type="ECO:0000256" key="5">
    <source>
        <dbReference type="ARBA" id="ARBA00023136"/>
    </source>
</evidence>
<evidence type="ECO:0000256" key="6">
    <source>
        <dbReference type="HAMAP-Rule" id="MF_00221"/>
    </source>
</evidence>
<dbReference type="GO" id="GO:0005886">
    <property type="term" value="C:plasma membrane"/>
    <property type="evidence" value="ECO:0007669"/>
    <property type="project" value="UniProtKB-SubCell"/>
</dbReference>
<dbReference type="GO" id="GO:0015293">
    <property type="term" value="F:symporter activity"/>
    <property type="evidence" value="ECO:0007669"/>
    <property type="project" value="UniProtKB-UniRule"/>
</dbReference>
<keyword evidence="4 6" id="KW-1133">Transmembrane helix</keyword>
<evidence type="ECO:0000313" key="8">
    <source>
        <dbReference type="Proteomes" id="UP000183816"/>
    </source>
</evidence>
<comment type="similarity">
    <text evidence="6">Belongs to the NRAMP family.</text>
</comment>
<keyword evidence="6" id="KW-1003">Cell membrane</keyword>
<feature type="transmembrane region" description="Helical" evidence="6">
    <location>
        <begin position="307"/>
        <end position="326"/>
    </location>
</feature>
<keyword evidence="2 6" id="KW-0813">Transport</keyword>
<feature type="transmembrane region" description="Helical" evidence="6">
    <location>
        <begin position="50"/>
        <end position="75"/>
    </location>
</feature>
<evidence type="ECO:0000256" key="2">
    <source>
        <dbReference type="ARBA" id="ARBA00022448"/>
    </source>
</evidence>